<comment type="caution">
    <text evidence="6">The sequence shown here is derived from an EMBL/GenBank/DDBJ whole genome shotgun (WGS) entry which is preliminary data.</text>
</comment>
<dbReference type="GO" id="GO:0005524">
    <property type="term" value="F:ATP binding"/>
    <property type="evidence" value="ECO:0007669"/>
    <property type="project" value="UniProtKB-KW"/>
</dbReference>
<keyword evidence="1" id="KW-0808">Transferase</keyword>
<evidence type="ECO:0000259" key="5">
    <source>
        <dbReference type="PROSITE" id="PS50011"/>
    </source>
</evidence>
<gene>
    <name evidence="6" type="ORF">CQ006_27715</name>
</gene>
<keyword evidence="3" id="KW-0418">Kinase</keyword>
<dbReference type="InterPro" id="IPR011009">
    <property type="entry name" value="Kinase-like_dom_sf"/>
</dbReference>
<organism evidence="6 7">
    <name type="scientific">Pseudomonas cedrina</name>
    <dbReference type="NCBI Taxonomy" id="651740"/>
    <lineage>
        <taxon>Bacteria</taxon>
        <taxon>Pseudomonadati</taxon>
        <taxon>Pseudomonadota</taxon>
        <taxon>Gammaproteobacteria</taxon>
        <taxon>Pseudomonadales</taxon>
        <taxon>Pseudomonadaceae</taxon>
        <taxon>Pseudomonas</taxon>
    </lineage>
</organism>
<proteinExistence type="predicted"/>
<evidence type="ECO:0000256" key="1">
    <source>
        <dbReference type="ARBA" id="ARBA00022679"/>
    </source>
</evidence>
<evidence type="ECO:0000256" key="3">
    <source>
        <dbReference type="ARBA" id="ARBA00022777"/>
    </source>
</evidence>
<evidence type="ECO:0000256" key="4">
    <source>
        <dbReference type="ARBA" id="ARBA00022840"/>
    </source>
</evidence>
<dbReference type="InterPro" id="IPR000719">
    <property type="entry name" value="Prot_kinase_dom"/>
</dbReference>
<dbReference type="SUPFAM" id="SSF56112">
    <property type="entry name" value="Protein kinase-like (PK-like)"/>
    <property type="match status" value="1"/>
</dbReference>
<sequence length="441" mass="49123">MLNFESRIGSGGFGNVDLVRDLNGNAFARKTFSNNQPSSFPDELVPNIRSRFIREASVQANLQHRNIMPVLHSQLADNPPWFLMPVAASTLDKDLRLDQTLGGNPIAVMMDILAGLEYLHSVGITHRDLKPQNVLKLNFNDGAAYVISDFGLISLRDTQLSVLTQTGMRMGSDYYTAPEIVADLRRASAMSDIYSAGCILHDLFGVDDRIPCSEIQEIGPYADIMRCCTRREPNRRFQSVAALRDAILSVGQAPVVVAQAQVAALIDLLKNGSPLTQQIWRTIVEKVEDESSSSDMRALLSTISIDRIDELILLSPDLASRLGVEYAKWVKDSSFDFNECDGIANRLSRFFTTENIDCQVEVLLAYLEMGTSHNRWYVEQKFHNVCKPTLDTRIANRLALELRVLGHKACRMIAHMENSIGVERASLHPSIVSTLTQICPV</sequence>
<dbReference type="EMBL" id="PCQE01000105">
    <property type="protein sequence ID" value="PRB87288.1"/>
    <property type="molecule type" value="Genomic_DNA"/>
</dbReference>
<dbReference type="AlphaFoldDB" id="A0A2S9D3J5"/>
<feature type="domain" description="Protein kinase" evidence="5">
    <location>
        <begin position="2"/>
        <end position="312"/>
    </location>
</feature>
<protein>
    <recommendedName>
        <fullName evidence="5">Protein kinase domain-containing protein</fullName>
    </recommendedName>
</protein>
<dbReference type="RefSeq" id="WP_105228033.1">
    <property type="nucleotide sequence ID" value="NZ_PCQE01000105.1"/>
</dbReference>
<keyword evidence="4" id="KW-0067">ATP-binding</keyword>
<dbReference type="PANTHER" id="PTHR43289:SF33">
    <property type="entry name" value="SERINE_THREONINE KINASE 31"/>
    <property type="match status" value="1"/>
</dbReference>
<dbReference type="GO" id="GO:0004674">
    <property type="term" value="F:protein serine/threonine kinase activity"/>
    <property type="evidence" value="ECO:0007669"/>
    <property type="project" value="TreeGrafter"/>
</dbReference>
<accession>A0A2S9D3J5</accession>
<dbReference type="CDD" id="cd14014">
    <property type="entry name" value="STKc_PknB_like"/>
    <property type="match status" value="1"/>
</dbReference>
<keyword evidence="2" id="KW-0547">Nucleotide-binding</keyword>
<evidence type="ECO:0000256" key="2">
    <source>
        <dbReference type="ARBA" id="ARBA00022741"/>
    </source>
</evidence>
<dbReference type="Gene3D" id="1.10.510.10">
    <property type="entry name" value="Transferase(Phosphotransferase) domain 1"/>
    <property type="match status" value="1"/>
</dbReference>
<name>A0A2S9D3J5_PSECE</name>
<dbReference type="SMART" id="SM00220">
    <property type="entry name" value="S_TKc"/>
    <property type="match status" value="1"/>
</dbReference>
<evidence type="ECO:0000313" key="6">
    <source>
        <dbReference type="EMBL" id="PRB87288.1"/>
    </source>
</evidence>
<dbReference type="PROSITE" id="PS50011">
    <property type="entry name" value="PROTEIN_KINASE_DOM"/>
    <property type="match status" value="1"/>
</dbReference>
<evidence type="ECO:0000313" key="7">
    <source>
        <dbReference type="Proteomes" id="UP000239458"/>
    </source>
</evidence>
<reference evidence="6 7" key="1">
    <citation type="submission" date="2017-09" db="EMBL/GenBank/DDBJ databases">
        <title>Genomic, metabolic, and phenotypic characteristics of bacterial isolates from the natural microbiome of the model nematode Caenorhabditis elegans.</title>
        <authorList>
            <person name="Zimmermann J."/>
            <person name="Obeng N."/>
            <person name="Yang W."/>
            <person name="Obeng O."/>
            <person name="Kissoyan K."/>
            <person name="Pees B."/>
            <person name="Dirksen P."/>
            <person name="Hoppner M."/>
            <person name="Franke A."/>
            <person name="Rosenstiel P."/>
            <person name="Leippe M."/>
            <person name="Dierking K."/>
            <person name="Kaleta C."/>
            <person name="Schulenburg H."/>
        </authorList>
    </citation>
    <scope>NUCLEOTIDE SEQUENCE [LARGE SCALE GENOMIC DNA]</scope>
    <source>
        <strain evidence="6 7">MYb184</strain>
    </source>
</reference>
<dbReference type="PANTHER" id="PTHR43289">
    <property type="entry name" value="MITOGEN-ACTIVATED PROTEIN KINASE KINASE KINASE 20-RELATED"/>
    <property type="match status" value="1"/>
</dbReference>
<dbReference type="Pfam" id="PF00069">
    <property type="entry name" value="Pkinase"/>
    <property type="match status" value="1"/>
</dbReference>
<dbReference type="Proteomes" id="UP000239458">
    <property type="component" value="Unassembled WGS sequence"/>
</dbReference>